<dbReference type="Proteomes" id="UP000196331">
    <property type="component" value="Unassembled WGS sequence"/>
</dbReference>
<comment type="caution">
    <text evidence="1">The sequence shown here is derived from an EMBL/GenBank/DDBJ whole genome shotgun (WGS) entry which is preliminary data.</text>
</comment>
<proteinExistence type="predicted"/>
<gene>
    <name evidence="1" type="ORF">CZ787_06695</name>
</gene>
<dbReference type="AlphaFoldDB" id="A0A1R4HW86"/>
<dbReference type="EMBL" id="FUKM01000028">
    <property type="protein sequence ID" value="SJN11822.1"/>
    <property type="molecule type" value="Genomic_DNA"/>
</dbReference>
<sequence length="42" mass="4776">MKHDVIVTDTISRKKIPLGGVMLAKATQRTKHPNRWALHPTK</sequence>
<evidence type="ECO:0000313" key="1">
    <source>
        <dbReference type="EMBL" id="SJN11822.1"/>
    </source>
</evidence>
<reference evidence="1 2" key="1">
    <citation type="submission" date="2017-02" db="EMBL/GenBank/DDBJ databases">
        <authorList>
            <person name="Dridi B."/>
        </authorList>
    </citation>
    <scope>NUCLEOTIDE SEQUENCE [LARGE SCALE GENOMIC DNA]</scope>
    <source>
        <strain evidence="1 2">JB380</strain>
    </source>
</reference>
<evidence type="ECO:0000313" key="2">
    <source>
        <dbReference type="Proteomes" id="UP000196331"/>
    </source>
</evidence>
<name>A0A1R4HW86_9GAMM</name>
<accession>A0A1R4HW86</accession>
<organism evidence="1 2">
    <name type="scientific">Halomonas citrativorans</name>
    <dbReference type="NCBI Taxonomy" id="2742612"/>
    <lineage>
        <taxon>Bacteria</taxon>
        <taxon>Pseudomonadati</taxon>
        <taxon>Pseudomonadota</taxon>
        <taxon>Gammaproteobacteria</taxon>
        <taxon>Oceanospirillales</taxon>
        <taxon>Halomonadaceae</taxon>
        <taxon>Halomonas</taxon>
    </lineage>
</organism>
<protein>
    <submittedName>
        <fullName evidence="1">Uncharacterized protein</fullName>
    </submittedName>
</protein>